<feature type="transmembrane region" description="Helical" evidence="2">
    <location>
        <begin position="145"/>
        <end position="170"/>
    </location>
</feature>
<dbReference type="InterPro" id="IPR001932">
    <property type="entry name" value="PPM-type_phosphatase-like_dom"/>
</dbReference>
<evidence type="ECO:0000259" key="3">
    <source>
        <dbReference type="PROSITE" id="PS51746"/>
    </source>
</evidence>
<feature type="domain" description="PPM-type phosphatase" evidence="3">
    <location>
        <begin position="582"/>
        <end position="789"/>
    </location>
</feature>
<dbReference type="PANTHER" id="PTHR43156:SF2">
    <property type="entry name" value="STAGE II SPORULATION PROTEIN E"/>
    <property type="match status" value="1"/>
</dbReference>
<feature type="transmembrane region" description="Helical" evidence="2">
    <location>
        <begin position="88"/>
        <end position="107"/>
    </location>
</feature>
<protein>
    <submittedName>
        <fullName evidence="4">Stage II sporulation protein E</fullName>
    </submittedName>
</protein>
<feature type="transmembrane region" description="Helical" evidence="2">
    <location>
        <begin position="27"/>
        <end position="46"/>
    </location>
</feature>
<feature type="transmembrane region" description="Helical" evidence="2">
    <location>
        <begin position="269"/>
        <end position="287"/>
    </location>
</feature>
<dbReference type="InterPro" id="IPR052016">
    <property type="entry name" value="Bact_Sigma-Reg"/>
</dbReference>
<feature type="transmembrane region" description="Helical" evidence="2">
    <location>
        <begin position="212"/>
        <end position="237"/>
    </location>
</feature>
<dbReference type="PROSITE" id="PS51746">
    <property type="entry name" value="PPM_2"/>
    <property type="match status" value="1"/>
</dbReference>
<feature type="transmembrane region" description="Helical" evidence="2">
    <location>
        <begin position="244"/>
        <end position="263"/>
    </location>
</feature>
<organism evidence="4 5">
    <name type="scientific">Fonticella tunisiensis</name>
    <dbReference type="NCBI Taxonomy" id="1096341"/>
    <lineage>
        <taxon>Bacteria</taxon>
        <taxon>Bacillati</taxon>
        <taxon>Bacillota</taxon>
        <taxon>Clostridia</taxon>
        <taxon>Eubacteriales</taxon>
        <taxon>Clostridiaceae</taxon>
        <taxon>Fonticella</taxon>
    </lineage>
</organism>
<dbReference type="EMBL" id="SOAZ01000031">
    <property type="protein sequence ID" value="TDT50301.1"/>
    <property type="molecule type" value="Genomic_DNA"/>
</dbReference>
<keyword evidence="2" id="KW-0812">Transmembrane</keyword>
<feature type="transmembrane region" description="Helical" evidence="2">
    <location>
        <begin position="114"/>
        <end position="133"/>
    </location>
</feature>
<dbReference type="Pfam" id="PF19732">
    <property type="entry name" value="SpoIIE_N"/>
    <property type="match status" value="1"/>
</dbReference>
<reference evidence="4 5" key="1">
    <citation type="submission" date="2019-03" db="EMBL/GenBank/DDBJ databases">
        <title>Genomic Encyclopedia of Type Strains, Phase IV (KMG-IV): sequencing the most valuable type-strain genomes for metagenomic binning, comparative biology and taxonomic classification.</title>
        <authorList>
            <person name="Goeker M."/>
        </authorList>
    </citation>
    <scope>NUCLEOTIDE SEQUENCE [LARGE SCALE GENOMIC DNA]</scope>
    <source>
        <strain evidence="4 5">DSM 24455</strain>
    </source>
</reference>
<evidence type="ECO:0000313" key="4">
    <source>
        <dbReference type="EMBL" id="TDT50301.1"/>
    </source>
</evidence>
<dbReference type="Proteomes" id="UP000295325">
    <property type="component" value="Unassembled WGS sequence"/>
</dbReference>
<dbReference type="InterPro" id="IPR036457">
    <property type="entry name" value="PPM-type-like_dom_sf"/>
</dbReference>
<dbReference type="NCBIfam" id="TIGR02865">
    <property type="entry name" value="spore_II_E"/>
    <property type="match status" value="1"/>
</dbReference>
<evidence type="ECO:0000313" key="5">
    <source>
        <dbReference type="Proteomes" id="UP000295325"/>
    </source>
</evidence>
<accession>A0A4R7K9N3</accession>
<proteinExistence type="predicted"/>
<evidence type="ECO:0000256" key="2">
    <source>
        <dbReference type="SAM" id="Phobius"/>
    </source>
</evidence>
<gene>
    <name evidence="4" type="ORF">EDD71_1314</name>
</gene>
<evidence type="ECO:0000256" key="1">
    <source>
        <dbReference type="ARBA" id="ARBA00022801"/>
    </source>
</evidence>
<name>A0A4R7K9N3_9CLOT</name>
<keyword evidence="2" id="KW-1133">Transmembrane helix</keyword>
<keyword evidence="1" id="KW-0378">Hydrolase</keyword>
<feature type="transmembrane region" description="Helical" evidence="2">
    <location>
        <begin position="53"/>
        <end position="82"/>
    </location>
</feature>
<dbReference type="InterPro" id="IPR045768">
    <property type="entry name" value="SpoIIE_N"/>
</dbReference>
<keyword evidence="5" id="KW-1185">Reference proteome</keyword>
<dbReference type="AlphaFoldDB" id="A0A4R7K9N3"/>
<sequence length="793" mass="88526">MIYKNDIMTYKRSQKDLKPETERLKLFTLQHMLLYISVFFAARVFMLRSMSPFGIAFFTAVFGVLEKKVAFITGLIAIAGYLSSYHGYHTAAQIGVGAILMIMMFAFNGKNRVYKMSALAFISNLTLNIILGMKFDPDGVVLYDIIVMILESVIIVASSYIFTYAVPLYFQNKKRKILSKEELVCLSLIFAMIISGMPKIEYNGLSLGNMIALFLVLASGYTEGPTVGAASGAILGILSSISDFTMPVSLGIYAFCGLISGIFKHMGKFITAFSFILAGTLLSFYTAELFNIETIYLDTLIPALLFVVIPQSKYERLVLLIDGDKRSIELQKSYIERVKDVMGLKLAGISNTLSGLSEILEEKIDNELARKAEINGLVEKLADKVCAQCDSRDLCWKRELYYTYDSFVELLRLLERSGRITTSELPESLRRKCIRPNELIKQANHIFEIFKINNRWKKKLINSKVIVADQIRGISNLINSMMEEAATSMEFKNDIEEEIAVALDRKGLEFDDVLAIKNPRNKYEVTIYRCPCSGQQVCTKDFVNVISKTLGVRMIRDKSNCKISNDASLCQFRLVEAENYNVVTSVSKMAKENISGDSYSCVNLGEGRYMLALSDGMGSGAAASIESNATITLLEKFMEAGFERNTAIKAINSVLVLRSSEESFATIDMGLIDLYSGIGEFIKIGSGPTFIKSGMEVDVIKSTSLPVGILDEVDIESQIVEFKNGDMIVMVTDGVVDANDELKDKWIVKALKEFDSGNPKDVADYIINRAKSYYGDRIKDDMTVMVSKIWKVI</sequence>
<dbReference type="PANTHER" id="PTHR43156">
    <property type="entry name" value="STAGE II SPORULATION PROTEIN E-RELATED"/>
    <property type="match status" value="1"/>
</dbReference>
<dbReference type="RefSeq" id="WP_166636486.1">
    <property type="nucleotide sequence ID" value="NZ_SOAZ01000031.1"/>
</dbReference>
<dbReference type="Pfam" id="PF07228">
    <property type="entry name" value="SpoIIE"/>
    <property type="match status" value="1"/>
</dbReference>
<dbReference type="InterPro" id="IPR014221">
    <property type="entry name" value="SpoII_E"/>
</dbReference>
<comment type="caution">
    <text evidence="4">The sequence shown here is derived from an EMBL/GenBank/DDBJ whole genome shotgun (WGS) entry which is preliminary data.</text>
</comment>
<dbReference type="SUPFAM" id="SSF81606">
    <property type="entry name" value="PP2C-like"/>
    <property type="match status" value="1"/>
</dbReference>
<dbReference type="SMART" id="SM00331">
    <property type="entry name" value="PP2C_SIG"/>
    <property type="match status" value="1"/>
</dbReference>
<dbReference type="Gene3D" id="3.60.40.10">
    <property type="entry name" value="PPM-type phosphatase domain"/>
    <property type="match status" value="1"/>
</dbReference>
<dbReference type="GO" id="GO:0004722">
    <property type="term" value="F:protein serine/threonine phosphatase activity"/>
    <property type="evidence" value="ECO:0007669"/>
    <property type="project" value="InterPro"/>
</dbReference>
<keyword evidence="2" id="KW-0472">Membrane</keyword>